<dbReference type="CDD" id="cd06558">
    <property type="entry name" value="crotonase-like"/>
    <property type="match status" value="1"/>
</dbReference>
<evidence type="ECO:0000256" key="1">
    <source>
        <dbReference type="ARBA" id="ARBA00005254"/>
    </source>
</evidence>
<dbReference type="PANTHER" id="PTHR11941:SF171">
    <property type="entry name" value="SD19268P"/>
    <property type="match status" value="1"/>
</dbReference>
<dbReference type="Gene3D" id="3.90.226.10">
    <property type="entry name" value="2-enoyl-CoA Hydratase, Chain A, domain 1"/>
    <property type="match status" value="1"/>
</dbReference>
<dbReference type="InterPro" id="IPR001753">
    <property type="entry name" value="Enoyl-CoA_hydra/iso"/>
</dbReference>
<comment type="similarity">
    <text evidence="1">Belongs to the enoyl-CoA hydratase/isomerase family.</text>
</comment>
<keyword evidence="2" id="KW-0843">Virulence</keyword>
<comment type="caution">
    <text evidence="3">The sequence shown here is derived from an EMBL/GenBank/DDBJ whole genome shotgun (WGS) entry which is preliminary data.</text>
</comment>
<dbReference type="InterPro" id="IPR029045">
    <property type="entry name" value="ClpP/crotonase-like_dom_sf"/>
</dbReference>
<accession>A0AAN7TMF1</accession>
<dbReference type="Pfam" id="PF00378">
    <property type="entry name" value="ECH_1"/>
    <property type="match status" value="1"/>
</dbReference>
<proteinExistence type="inferred from homology"/>
<organism evidence="3 4">
    <name type="scientific">Meristemomyces frigidus</name>
    <dbReference type="NCBI Taxonomy" id="1508187"/>
    <lineage>
        <taxon>Eukaryota</taxon>
        <taxon>Fungi</taxon>
        <taxon>Dikarya</taxon>
        <taxon>Ascomycota</taxon>
        <taxon>Pezizomycotina</taxon>
        <taxon>Dothideomycetes</taxon>
        <taxon>Dothideomycetidae</taxon>
        <taxon>Mycosphaerellales</taxon>
        <taxon>Teratosphaeriaceae</taxon>
        <taxon>Meristemomyces</taxon>
    </lineage>
</organism>
<evidence type="ECO:0000256" key="2">
    <source>
        <dbReference type="ARBA" id="ARBA00023026"/>
    </source>
</evidence>
<dbReference type="AlphaFoldDB" id="A0AAN7TMF1"/>
<reference evidence="3" key="1">
    <citation type="submission" date="2023-08" db="EMBL/GenBank/DDBJ databases">
        <title>Black Yeasts Isolated from many extreme environments.</title>
        <authorList>
            <person name="Coleine C."/>
            <person name="Stajich J.E."/>
            <person name="Selbmann L."/>
        </authorList>
    </citation>
    <scope>NUCLEOTIDE SEQUENCE</scope>
    <source>
        <strain evidence="3">CCFEE 5401</strain>
    </source>
</reference>
<gene>
    <name evidence="3" type="ORF">LTR62_002260</name>
</gene>
<evidence type="ECO:0008006" key="5">
    <source>
        <dbReference type="Google" id="ProtNLM"/>
    </source>
</evidence>
<dbReference type="GO" id="GO:0005739">
    <property type="term" value="C:mitochondrion"/>
    <property type="evidence" value="ECO:0007669"/>
    <property type="project" value="TreeGrafter"/>
</dbReference>
<name>A0AAN7TMF1_9PEZI</name>
<dbReference type="Proteomes" id="UP001310890">
    <property type="component" value="Unassembled WGS sequence"/>
</dbReference>
<sequence>MLTHLRKAAGILLARRPRGLVQAASWPRLINIHRSALPLSAVAGPIASLGQNSASVPCVRTRSKRLGHTGKVGVHVEIKEHSPGCKVATLTISNPAKLNIVNTSILKSIVTASQQLSHHDDLRAVVLTGGPTTPGKAPSFIGGMDITEMHQLSSPNEARALITHVHAACQALRNVPVPVIARVNGYTLGAGLEIMASCDLRICTANSTFAMPEVAIGIPSVVEAALLPGLIGMGRTRRLLYLAESLDGRTAERWGLVEKVVEDGAELDAAVSEWTERLCRMGALAIRNQKRLMLKWENRSVEDGIEAGVGAFADAFADGGVEPRTLMRRFVDRDRKSS</sequence>
<dbReference type="PANTHER" id="PTHR11941">
    <property type="entry name" value="ENOYL-COA HYDRATASE-RELATED"/>
    <property type="match status" value="1"/>
</dbReference>
<dbReference type="EMBL" id="JAVRRL010000016">
    <property type="protein sequence ID" value="KAK5114687.1"/>
    <property type="molecule type" value="Genomic_DNA"/>
</dbReference>
<evidence type="ECO:0000313" key="3">
    <source>
        <dbReference type="EMBL" id="KAK5114687.1"/>
    </source>
</evidence>
<dbReference type="SUPFAM" id="SSF52096">
    <property type="entry name" value="ClpP/crotonase"/>
    <property type="match status" value="1"/>
</dbReference>
<evidence type="ECO:0000313" key="4">
    <source>
        <dbReference type="Proteomes" id="UP001310890"/>
    </source>
</evidence>
<protein>
    <recommendedName>
        <fullName evidence="5">Enoyl-CoA hydratase</fullName>
    </recommendedName>
</protein>
<dbReference type="GO" id="GO:0006635">
    <property type="term" value="P:fatty acid beta-oxidation"/>
    <property type="evidence" value="ECO:0007669"/>
    <property type="project" value="TreeGrafter"/>
</dbReference>